<organism evidence="2 3">
    <name type="scientific">Opisthorchis viverrini</name>
    <name type="common">Southeast Asian liver fluke</name>
    <dbReference type="NCBI Taxonomy" id="6198"/>
    <lineage>
        <taxon>Eukaryota</taxon>
        <taxon>Metazoa</taxon>
        <taxon>Spiralia</taxon>
        <taxon>Lophotrochozoa</taxon>
        <taxon>Platyhelminthes</taxon>
        <taxon>Trematoda</taxon>
        <taxon>Digenea</taxon>
        <taxon>Opisthorchiida</taxon>
        <taxon>Opisthorchiata</taxon>
        <taxon>Opisthorchiidae</taxon>
        <taxon>Opisthorchis</taxon>
    </lineage>
</organism>
<dbReference type="GO" id="GO:0006457">
    <property type="term" value="P:protein folding"/>
    <property type="evidence" value="ECO:0007669"/>
    <property type="project" value="TreeGrafter"/>
</dbReference>
<sequence length="271" mass="30704">MTYDAREGAFLMGVFQRLNYVGQAIEYEADFQIISFAFDGYRLRMIALLPVLLWALLPLTFGGDFSKLDNVVYLTAQNFTEITDGGRWLVLFYFHSCGGCTRYQPFFSNFSIYLKDWNPLLKVGALDCELPENDGTCSSFTVVGVPDLRYLPAGRSVNDTGIVIGDEKESFIGLRNKLLNFLKREISLDGSRLSEHSKKLLTIISNIEQPVSLEREHDVTETRKRGIQYMPKITTELVLRESIGNERYGLRLNISELVSLDDVMIQAPASL</sequence>
<dbReference type="STRING" id="6198.A0A074ZK98"/>
<dbReference type="OrthoDB" id="59470at2759"/>
<proteinExistence type="predicted"/>
<accession>A0A074ZK98</accession>
<keyword evidence="3" id="KW-1185">Reference proteome</keyword>
<dbReference type="PANTHER" id="PTHR22897:SF8">
    <property type="entry name" value="SULFHYDRYL OXIDASE"/>
    <property type="match status" value="1"/>
</dbReference>
<dbReference type="InterPro" id="IPR013766">
    <property type="entry name" value="Thioredoxin_domain"/>
</dbReference>
<name>A0A074ZK98_OPIVI</name>
<dbReference type="InterPro" id="IPR036249">
    <property type="entry name" value="Thioredoxin-like_sf"/>
</dbReference>
<dbReference type="SUPFAM" id="SSF52833">
    <property type="entry name" value="Thioredoxin-like"/>
    <property type="match status" value="1"/>
</dbReference>
<feature type="domain" description="Thioredoxin" evidence="1">
    <location>
        <begin position="71"/>
        <end position="159"/>
    </location>
</feature>
<dbReference type="Proteomes" id="UP000054324">
    <property type="component" value="Unassembled WGS sequence"/>
</dbReference>
<dbReference type="CTD" id="20322586"/>
<dbReference type="GO" id="GO:0003756">
    <property type="term" value="F:protein disulfide isomerase activity"/>
    <property type="evidence" value="ECO:0007669"/>
    <property type="project" value="TreeGrafter"/>
</dbReference>
<reference evidence="2 3" key="1">
    <citation type="submission" date="2013-11" db="EMBL/GenBank/DDBJ databases">
        <title>Opisthorchis viverrini - life in the bile duct.</title>
        <authorList>
            <person name="Young N.D."/>
            <person name="Nagarajan N."/>
            <person name="Lin S.J."/>
            <person name="Korhonen P.K."/>
            <person name="Jex A.R."/>
            <person name="Hall R.S."/>
            <person name="Safavi-Hemami H."/>
            <person name="Kaewkong W."/>
            <person name="Bertrand D."/>
            <person name="Gao S."/>
            <person name="Seet Q."/>
            <person name="Wongkham S."/>
            <person name="Teh B.T."/>
            <person name="Wongkham C."/>
            <person name="Intapan P.M."/>
            <person name="Maleewong W."/>
            <person name="Yang X."/>
            <person name="Hu M."/>
            <person name="Wang Z."/>
            <person name="Hofmann A."/>
            <person name="Sternberg P.W."/>
            <person name="Tan P."/>
            <person name="Wang J."/>
            <person name="Gasser R.B."/>
        </authorList>
    </citation>
    <scope>NUCLEOTIDE SEQUENCE [LARGE SCALE GENOMIC DNA]</scope>
</reference>
<protein>
    <recommendedName>
        <fullName evidence="1">Thioredoxin domain-containing protein</fullName>
    </recommendedName>
</protein>
<gene>
    <name evidence="2" type="ORF">T265_08407</name>
</gene>
<dbReference type="GO" id="GO:0005615">
    <property type="term" value="C:extracellular space"/>
    <property type="evidence" value="ECO:0007669"/>
    <property type="project" value="TreeGrafter"/>
</dbReference>
<dbReference type="AlphaFoldDB" id="A0A074ZK98"/>
<dbReference type="Pfam" id="PF00085">
    <property type="entry name" value="Thioredoxin"/>
    <property type="match status" value="1"/>
</dbReference>
<dbReference type="GO" id="GO:0016971">
    <property type="term" value="F:flavin-dependent sulfhydryl oxidase activity"/>
    <property type="evidence" value="ECO:0007669"/>
    <property type="project" value="InterPro"/>
</dbReference>
<evidence type="ECO:0000313" key="3">
    <source>
        <dbReference type="Proteomes" id="UP000054324"/>
    </source>
</evidence>
<dbReference type="KEGG" id="ovi:T265_08407"/>
<dbReference type="PANTHER" id="PTHR22897">
    <property type="entry name" value="QUIESCIN Q6-RELATED SULFHYDRYL OXIDASE"/>
    <property type="match status" value="1"/>
</dbReference>
<dbReference type="Gene3D" id="3.40.30.10">
    <property type="entry name" value="Glutaredoxin"/>
    <property type="match status" value="1"/>
</dbReference>
<dbReference type="GO" id="GO:0000139">
    <property type="term" value="C:Golgi membrane"/>
    <property type="evidence" value="ECO:0007669"/>
    <property type="project" value="TreeGrafter"/>
</dbReference>
<dbReference type="GeneID" id="20322586"/>
<dbReference type="EMBL" id="KL596835">
    <property type="protein sequence ID" value="KER23785.1"/>
    <property type="molecule type" value="Genomic_DNA"/>
</dbReference>
<evidence type="ECO:0000313" key="2">
    <source>
        <dbReference type="EMBL" id="KER23785.1"/>
    </source>
</evidence>
<evidence type="ECO:0000259" key="1">
    <source>
        <dbReference type="Pfam" id="PF00085"/>
    </source>
</evidence>
<dbReference type="InterPro" id="IPR039798">
    <property type="entry name" value="Sulfhydryl_oxidase"/>
</dbReference>
<dbReference type="RefSeq" id="XP_009172467.1">
    <property type="nucleotide sequence ID" value="XM_009174203.1"/>
</dbReference>